<comment type="caution">
    <text evidence="1">The sequence shown here is derived from an EMBL/GenBank/DDBJ whole genome shotgun (WGS) entry which is preliminary data.</text>
</comment>
<name>A0A1B8B9J8_FUSPO</name>
<gene>
    <name evidence="1" type="ORF">FPOA_03332</name>
</gene>
<organism evidence="1 2">
    <name type="scientific">Fusarium poae</name>
    <dbReference type="NCBI Taxonomy" id="36050"/>
    <lineage>
        <taxon>Eukaryota</taxon>
        <taxon>Fungi</taxon>
        <taxon>Dikarya</taxon>
        <taxon>Ascomycota</taxon>
        <taxon>Pezizomycotina</taxon>
        <taxon>Sordariomycetes</taxon>
        <taxon>Hypocreomycetidae</taxon>
        <taxon>Hypocreales</taxon>
        <taxon>Nectriaceae</taxon>
        <taxon>Fusarium</taxon>
    </lineage>
</organism>
<protein>
    <submittedName>
        <fullName evidence="1">Uncharacterized protein</fullName>
    </submittedName>
</protein>
<reference evidence="1 2" key="1">
    <citation type="submission" date="2016-06" db="EMBL/GenBank/DDBJ databases">
        <title>Living apart together: crosstalk between the core and supernumerary genomes in a fungal plant pathogen.</title>
        <authorList>
            <person name="Vanheule A."/>
            <person name="Audenaert K."/>
            <person name="Warris S."/>
            <person name="Van De Geest H."/>
            <person name="Schijlen E."/>
            <person name="Hofte M."/>
            <person name="De Saeger S."/>
            <person name="Haesaert G."/>
            <person name="Waalwijk C."/>
            <person name="Van Der Lee T."/>
        </authorList>
    </citation>
    <scope>NUCLEOTIDE SEQUENCE [LARGE SCALE GENOMIC DNA]</scope>
    <source>
        <strain evidence="1 2">2516</strain>
    </source>
</reference>
<dbReference type="EMBL" id="LYXU01000001">
    <property type="protein sequence ID" value="OBS29396.1"/>
    <property type="molecule type" value="Genomic_DNA"/>
</dbReference>
<accession>A0A1B8B9J8</accession>
<dbReference type="Proteomes" id="UP000091967">
    <property type="component" value="Unassembled WGS sequence"/>
</dbReference>
<dbReference type="InterPro" id="IPR015797">
    <property type="entry name" value="NUDIX_hydrolase-like_dom_sf"/>
</dbReference>
<dbReference type="SUPFAM" id="SSF55811">
    <property type="entry name" value="Nudix"/>
    <property type="match status" value="1"/>
</dbReference>
<dbReference type="AlphaFoldDB" id="A0A1B8B9J8"/>
<sequence>MEFLPMGRAEAENCVRDIKHFTPDKIVFDVAIVRINNHGKKSFLAHQKRNSSLYEVLLQDQVYDWDESIQHAVTRKVKEHTSLNVTKIVGSVSPMYYWYDVRGNPYEKRCLRLGYVALIWGDGSDYTFDTHEYKRGLWVEKGECRCLPMIDSMLSFLSQVYMLPWWTVKERPNDGRYLEFRGRVWAFYGLPNHYLGGIRSDDSALDKEVEEEEFYR</sequence>
<evidence type="ECO:0000313" key="1">
    <source>
        <dbReference type="EMBL" id="OBS29396.1"/>
    </source>
</evidence>
<dbReference type="Gene3D" id="3.90.79.10">
    <property type="entry name" value="Nucleoside Triphosphate Pyrophosphohydrolase"/>
    <property type="match status" value="1"/>
</dbReference>
<proteinExistence type="predicted"/>
<evidence type="ECO:0000313" key="2">
    <source>
        <dbReference type="Proteomes" id="UP000091967"/>
    </source>
</evidence>
<keyword evidence="2" id="KW-1185">Reference proteome</keyword>